<evidence type="ECO:0000313" key="1">
    <source>
        <dbReference type="Proteomes" id="UP000887576"/>
    </source>
</evidence>
<dbReference type="Proteomes" id="UP000887576">
    <property type="component" value="Unplaced"/>
</dbReference>
<dbReference type="WBParaSite" id="JU765_v2.g4902.t1">
    <property type="protein sequence ID" value="JU765_v2.g4902.t1"/>
    <property type="gene ID" value="JU765_v2.g4902"/>
</dbReference>
<reference evidence="2" key="1">
    <citation type="submission" date="2022-11" db="UniProtKB">
        <authorList>
            <consortium name="WormBaseParasite"/>
        </authorList>
    </citation>
    <scope>IDENTIFICATION</scope>
</reference>
<organism evidence="1 2">
    <name type="scientific">Panagrolaimus sp. JU765</name>
    <dbReference type="NCBI Taxonomy" id="591449"/>
    <lineage>
        <taxon>Eukaryota</taxon>
        <taxon>Metazoa</taxon>
        <taxon>Ecdysozoa</taxon>
        <taxon>Nematoda</taxon>
        <taxon>Chromadorea</taxon>
        <taxon>Rhabditida</taxon>
        <taxon>Tylenchina</taxon>
        <taxon>Panagrolaimomorpha</taxon>
        <taxon>Panagrolaimoidea</taxon>
        <taxon>Panagrolaimidae</taxon>
        <taxon>Panagrolaimus</taxon>
    </lineage>
</organism>
<protein>
    <submittedName>
        <fullName evidence="2">G-protein coupled receptors family 1 profile domain-containing protein</fullName>
    </submittedName>
</protein>
<proteinExistence type="predicted"/>
<sequence length="419" mass="46568">MGVLANILIITVLLRQKMRTNPFNLFLIAIALCDISLMVSYFAYYQVEICHPWFFSFAWITFTHIYAIFSVIVHSASLWLTVNMAIMRYLVLRNGSRSNSSSKVNNFTVAIVFITISILISLTGGAANMLRYQVKYDGKVPAPRMCLKSPYKANYHENSTVDGYYLIQPKFWNCQWERVSFWTMGILLKVVPCILLTIFMLLLVRMLVDAKNRRSRLSHGSGISSASAGAVLKPKLHPSSSSAGKSNQAAERTTAMLVLIVLCTMITELPQGILAVVVGLEPAFSGAAQLLGNFTDVLSLINSSVNFILYSTMSHLFRQEFLSAFNECCSWRKVYGYEKNGHRPLHIVSSRNDLAQVGATGLTGLSAQSTNLKNHLLRSPAVSARSSINETQEQQLLIENKNGNVVEDDDDDGVADENV</sequence>
<evidence type="ECO:0000313" key="2">
    <source>
        <dbReference type="WBParaSite" id="JU765_v2.g4902.t1"/>
    </source>
</evidence>
<name>A0AC34RAG8_9BILA</name>
<accession>A0AC34RAG8</accession>